<dbReference type="AlphaFoldDB" id="A0A0V0J9N7"/>
<keyword evidence="1" id="KW-0472">Membrane</keyword>
<gene>
    <name evidence="2" type="ORF">TR114613</name>
</gene>
<keyword evidence="1" id="KW-0812">Transmembrane</keyword>
<accession>A0A0V0J9N7</accession>
<sequence length="113" mass="12688">MMFYFQLSSCPQASLNLLTFSVYSVVGVALSVSAFVRFDGELQANKETKSPQHISLSVLNVRLLRNWRPCRLVLSAGGRQFLHPCRCIPSVPSMRITKNMKKSSPSCAIRLLR</sequence>
<reference evidence="2" key="1">
    <citation type="submission" date="2016-01" db="EMBL/GenBank/DDBJ databases">
        <title>Reference transcriptome for the parasite Schistocephalus solidus: insights into the molecular evolution of parasitism.</title>
        <authorList>
            <person name="Hebert F.O."/>
            <person name="Grambauer S."/>
            <person name="Barber I."/>
            <person name="Landry C.R."/>
            <person name="Aubin-Horth N."/>
        </authorList>
    </citation>
    <scope>NUCLEOTIDE SEQUENCE</scope>
</reference>
<name>A0A0V0J9N7_SCHSO</name>
<proteinExistence type="predicted"/>
<feature type="transmembrane region" description="Helical" evidence="1">
    <location>
        <begin position="20"/>
        <end position="38"/>
    </location>
</feature>
<dbReference type="EMBL" id="GEEE01001327">
    <property type="protein sequence ID" value="JAP61898.1"/>
    <property type="molecule type" value="Transcribed_RNA"/>
</dbReference>
<protein>
    <submittedName>
        <fullName evidence="2">Uncharacterized protein</fullName>
    </submittedName>
</protein>
<organism evidence="2">
    <name type="scientific">Schistocephalus solidus</name>
    <name type="common">Tapeworm</name>
    <dbReference type="NCBI Taxonomy" id="70667"/>
    <lineage>
        <taxon>Eukaryota</taxon>
        <taxon>Metazoa</taxon>
        <taxon>Spiralia</taxon>
        <taxon>Lophotrochozoa</taxon>
        <taxon>Platyhelminthes</taxon>
        <taxon>Cestoda</taxon>
        <taxon>Eucestoda</taxon>
        <taxon>Diphyllobothriidea</taxon>
        <taxon>Diphyllobothriidae</taxon>
        <taxon>Schistocephalus</taxon>
    </lineage>
</organism>
<evidence type="ECO:0000256" key="1">
    <source>
        <dbReference type="SAM" id="Phobius"/>
    </source>
</evidence>
<keyword evidence="1" id="KW-1133">Transmembrane helix</keyword>
<evidence type="ECO:0000313" key="2">
    <source>
        <dbReference type="EMBL" id="JAP61898.1"/>
    </source>
</evidence>